<organism evidence="6 7">
    <name type="scientific">Leptotrombidium deliense</name>
    <dbReference type="NCBI Taxonomy" id="299467"/>
    <lineage>
        <taxon>Eukaryota</taxon>
        <taxon>Metazoa</taxon>
        <taxon>Ecdysozoa</taxon>
        <taxon>Arthropoda</taxon>
        <taxon>Chelicerata</taxon>
        <taxon>Arachnida</taxon>
        <taxon>Acari</taxon>
        <taxon>Acariformes</taxon>
        <taxon>Trombidiformes</taxon>
        <taxon>Prostigmata</taxon>
        <taxon>Anystina</taxon>
        <taxon>Parasitengona</taxon>
        <taxon>Trombiculoidea</taxon>
        <taxon>Trombiculidae</taxon>
        <taxon>Leptotrombidium</taxon>
    </lineage>
</organism>
<keyword evidence="2" id="KW-0812">Transmembrane</keyword>
<feature type="non-terminal residue" evidence="6">
    <location>
        <position position="1"/>
    </location>
</feature>
<feature type="domain" description="Receptor ligand binding region" evidence="5">
    <location>
        <begin position="64"/>
        <end position="170"/>
    </location>
</feature>
<sequence length="196" mass="22386">LIGLQELIKPPQLPKNVQFVFRKSSPLTFRDTLRDIKSRNIYSMVVDAKPDSLPKLLTADIEIFELENFKYNFVNMTAYRLVDSSNFTVRHVLREVEKFQPKGQPILNRTNVIQAGPALMFDSVFALAKGLHSLQQSAPPLQLKSSNASCEGEVAWIDGTSLFNYINSVRSPFAFAFLFHILFHPFQYANCCFTYQ</sequence>
<dbReference type="Pfam" id="PF01094">
    <property type="entry name" value="ANF_receptor"/>
    <property type="match status" value="1"/>
</dbReference>
<dbReference type="InterPro" id="IPR001828">
    <property type="entry name" value="ANF_lig-bd_rcpt"/>
</dbReference>
<dbReference type="VEuPathDB" id="VectorBase:LDEU004497"/>
<keyword evidence="3" id="KW-1133">Transmembrane helix</keyword>
<evidence type="ECO:0000313" key="7">
    <source>
        <dbReference type="Proteomes" id="UP000288716"/>
    </source>
</evidence>
<gene>
    <name evidence="6" type="ORF">B4U80_06964</name>
</gene>
<feature type="non-terminal residue" evidence="6">
    <location>
        <position position="196"/>
    </location>
</feature>
<dbReference type="InterPro" id="IPR028082">
    <property type="entry name" value="Peripla_BP_I"/>
</dbReference>
<evidence type="ECO:0000313" key="6">
    <source>
        <dbReference type="EMBL" id="RWS27543.1"/>
    </source>
</evidence>
<dbReference type="EMBL" id="NCKV01001943">
    <property type="protein sequence ID" value="RWS27543.1"/>
    <property type="molecule type" value="Genomic_DNA"/>
</dbReference>
<name>A0A443SJ41_9ACAR</name>
<evidence type="ECO:0000256" key="3">
    <source>
        <dbReference type="ARBA" id="ARBA00022989"/>
    </source>
</evidence>
<evidence type="ECO:0000256" key="1">
    <source>
        <dbReference type="ARBA" id="ARBA00004370"/>
    </source>
</evidence>
<evidence type="ECO:0000259" key="5">
    <source>
        <dbReference type="Pfam" id="PF01094"/>
    </source>
</evidence>
<dbReference type="AlphaFoldDB" id="A0A443SJ41"/>
<dbReference type="GO" id="GO:0016020">
    <property type="term" value="C:membrane"/>
    <property type="evidence" value="ECO:0007669"/>
    <property type="project" value="UniProtKB-SubCell"/>
</dbReference>
<dbReference type="Gene3D" id="3.40.50.2300">
    <property type="match status" value="1"/>
</dbReference>
<proteinExistence type="predicted"/>
<reference evidence="6 7" key="1">
    <citation type="journal article" date="2018" name="Gigascience">
        <title>Genomes of trombidid mites reveal novel predicted allergens and laterally-transferred genes associated with secondary metabolism.</title>
        <authorList>
            <person name="Dong X."/>
            <person name="Chaisiri K."/>
            <person name="Xia D."/>
            <person name="Armstrong S.D."/>
            <person name="Fang Y."/>
            <person name="Donnelly M.J."/>
            <person name="Kadowaki T."/>
            <person name="McGarry J.W."/>
            <person name="Darby A.C."/>
            <person name="Makepeace B.L."/>
        </authorList>
    </citation>
    <scope>NUCLEOTIDE SEQUENCE [LARGE SCALE GENOMIC DNA]</scope>
    <source>
        <strain evidence="6">UoL-UT</strain>
    </source>
</reference>
<protein>
    <submittedName>
        <fullName evidence="6">Glutamate receptor: ionotropic kainate 2-like protein 2</fullName>
    </submittedName>
</protein>
<keyword evidence="4" id="KW-0472">Membrane</keyword>
<accession>A0A443SJ41</accession>
<comment type="caution">
    <text evidence="6">The sequence shown here is derived from an EMBL/GenBank/DDBJ whole genome shotgun (WGS) entry which is preliminary data.</text>
</comment>
<comment type="subcellular location">
    <subcellularLocation>
        <location evidence="1">Membrane</location>
    </subcellularLocation>
</comment>
<dbReference type="Proteomes" id="UP000288716">
    <property type="component" value="Unassembled WGS sequence"/>
</dbReference>
<dbReference type="SUPFAM" id="SSF53822">
    <property type="entry name" value="Periplasmic binding protein-like I"/>
    <property type="match status" value="1"/>
</dbReference>
<evidence type="ECO:0000256" key="4">
    <source>
        <dbReference type="ARBA" id="ARBA00023136"/>
    </source>
</evidence>
<keyword evidence="7" id="KW-1185">Reference proteome</keyword>
<evidence type="ECO:0000256" key="2">
    <source>
        <dbReference type="ARBA" id="ARBA00022692"/>
    </source>
</evidence>
<keyword evidence="6" id="KW-0675">Receptor</keyword>
<dbReference type="OrthoDB" id="6431905at2759"/>
<dbReference type="STRING" id="299467.A0A443SJ41"/>